<evidence type="ECO:0000256" key="1">
    <source>
        <dbReference type="ARBA" id="ARBA00004683"/>
    </source>
</evidence>
<dbReference type="AlphaFoldDB" id="A0A5N1JA77"/>
<proteinExistence type="predicted"/>
<sequence length="458" mass="53681">MENKNTFFDNWMEAQTKMTKNWTELNEKMQGTMLGGEMMEKGSELYKEWLENQKNLLNTFMGQPVTPADGREDKNAANNTSASSFFQNWFKMQNEVAMRMMETSRSLYENFLKTQNSFTTEHSNGQGPQNWMNAYGNFFSGLTRSMADLPKFMNPGTAKGAFESMLQSTELYNRLYQMWQPFFQQINKPGFDAENMTKMFDPAAYKAVIDQMFGFAPAQNLTQLFEQSAKYITNWYHTNRQMGDSFLNAFGKERDLLEGLMPSGTGYTTEMYRSFYNNFRQYMLPLVRMSAPGNEQQQLDAMFEIQEKLVNFGVKQTEMQYLIYTNAGKAWNEVMELLRTRHEENKEYANFQEFYGDWSAVNEKIFIELFATDEFSRLQGELISLSLDLRKGFENQMEAMLEPYPVVLRSQLEEVYRNNYELRKELRALQKTVKELQKKVETEETTEHHKAAKATARK</sequence>
<organism evidence="5 6">
    <name type="scientific">Adhaeribacter soli</name>
    <dbReference type="NCBI Taxonomy" id="2607655"/>
    <lineage>
        <taxon>Bacteria</taxon>
        <taxon>Pseudomonadati</taxon>
        <taxon>Bacteroidota</taxon>
        <taxon>Cytophagia</taxon>
        <taxon>Cytophagales</taxon>
        <taxon>Hymenobacteraceae</taxon>
        <taxon>Adhaeribacter</taxon>
    </lineage>
</organism>
<gene>
    <name evidence="5" type="ORF">F0P94_01295</name>
</gene>
<dbReference type="EMBL" id="VTWT01000001">
    <property type="protein sequence ID" value="KAA9345749.1"/>
    <property type="molecule type" value="Genomic_DNA"/>
</dbReference>
<dbReference type="RefSeq" id="WP_150901892.1">
    <property type="nucleotide sequence ID" value="NZ_VTWT01000001.1"/>
</dbReference>
<evidence type="ECO:0000313" key="5">
    <source>
        <dbReference type="EMBL" id="KAA9345749.1"/>
    </source>
</evidence>
<keyword evidence="6" id="KW-1185">Reference proteome</keyword>
<dbReference type="Proteomes" id="UP000326570">
    <property type="component" value="Unassembled WGS sequence"/>
</dbReference>
<protein>
    <recommendedName>
        <fullName evidence="2">Poly(3-hydroxyalkanoate) polymerase subunit PhaE</fullName>
    </recommendedName>
</protein>
<evidence type="ECO:0000256" key="2">
    <source>
        <dbReference type="ARBA" id="ARBA00019066"/>
    </source>
</evidence>
<reference evidence="5 6" key="1">
    <citation type="submission" date="2019-09" db="EMBL/GenBank/DDBJ databases">
        <title>Genome sequence of Adhaeribacter sp. M2.</title>
        <authorList>
            <person name="Srinivasan S."/>
        </authorList>
    </citation>
    <scope>NUCLEOTIDE SEQUENCE [LARGE SCALE GENOMIC DNA]</scope>
    <source>
        <strain evidence="5 6">M2</strain>
    </source>
</reference>
<evidence type="ECO:0000313" key="6">
    <source>
        <dbReference type="Proteomes" id="UP000326570"/>
    </source>
</evidence>
<comment type="pathway">
    <text evidence="1">Biopolymer metabolism; poly-(R)-3-hydroxybutanoate biosynthesis.</text>
</comment>
<dbReference type="Pfam" id="PF09712">
    <property type="entry name" value="PHA_synth_III_E"/>
    <property type="match status" value="1"/>
</dbReference>
<feature type="compositionally biased region" description="Basic and acidic residues" evidence="4">
    <location>
        <begin position="439"/>
        <end position="449"/>
    </location>
</feature>
<name>A0A5N1JA77_9BACT</name>
<dbReference type="UniPathway" id="UPA00917"/>
<keyword evidence="3" id="KW-0583">PHB biosynthesis</keyword>
<evidence type="ECO:0000256" key="3">
    <source>
        <dbReference type="ARBA" id="ARBA00022752"/>
    </source>
</evidence>
<evidence type="ECO:0000256" key="4">
    <source>
        <dbReference type="SAM" id="MobiDB-lite"/>
    </source>
</evidence>
<dbReference type="InterPro" id="IPR010123">
    <property type="entry name" value="PHA_synth_III_E"/>
</dbReference>
<comment type="caution">
    <text evidence="5">The sequence shown here is derived from an EMBL/GenBank/DDBJ whole genome shotgun (WGS) entry which is preliminary data.</text>
</comment>
<feature type="region of interest" description="Disordered" evidence="4">
    <location>
        <begin position="439"/>
        <end position="458"/>
    </location>
</feature>
<dbReference type="GO" id="GO:0042619">
    <property type="term" value="P:poly-hydroxybutyrate biosynthetic process"/>
    <property type="evidence" value="ECO:0007669"/>
    <property type="project" value="UniProtKB-KW"/>
</dbReference>
<accession>A0A5N1JA77</accession>